<evidence type="ECO:0000256" key="1">
    <source>
        <dbReference type="SAM" id="MobiDB-lite"/>
    </source>
</evidence>
<protein>
    <submittedName>
        <fullName evidence="2">Acyl-CoA thioesterase</fullName>
    </submittedName>
</protein>
<dbReference type="InterPro" id="IPR051490">
    <property type="entry name" value="THEM6_lcsJ_thioesterase"/>
</dbReference>
<dbReference type="Proteomes" id="UP000309550">
    <property type="component" value="Unassembled WGS sequence"/>
</dbReference>
<dbReference type="CDD" id="cd00586">
    <property type="entry name" value="4HBT"/>
    <property type="match status" value="1"/>
</dbReference>
<dbReference type="InterPro" id="IPR029069">
    <property type="entry name" value="HotDog_dom_sf"/>
</dbReference>
<dbReference type="PANTHER" id="PTHR12475">
    <property type="match status" value="1"/>
</dbReference>
<dbReference type="OrthoDB" id="3727779at2"/>
<dbReference type="PANTHER" id="PTHR12475:SF4">
    <property type="entry name" value="PROTEIN THEM6"/>
    <property type="match status" value="1"/>
</dbReference>
<gene>
    <name evidence="2" type="ORF">FDT80_09340</name>
</gene>
<organism evidence="2 3">
    <name type="scientific">Sulfitobacter sabulilitoris</name>
    <dbReference type="NCBI Taxonomy" id="2562655"/>
    <lineage>
        <taxon>Bacteria</taxon>
        <taxon>Pseudomonadati</taxon>
        <taxon>Pseudomonadota</taxon>
        <taxon>Alphaproteobacteria</taxon>
        <taxon>Rhodobacterales</taxon>
        <taxon>Roseobacteraceae</taxon>
        <taxon>Sulfitobacter</taxon>
    </lineage>
</organism>
<reference evidence="2 3" key="1">
    <citation type="submission" date="2019-05" db="EMBL/GenBank/DDBJ databases">
        <title>Sulfitobacter sabulilitoris sp. nov., isolated from a marine sand.</title>
        <authorList>
            <person name="Yoon J.-H."/>
        </authorList>
    </citation>
    <scope>NUCLEOTIDE SEQUENCE [LARGE SCALE GENOMIC DNA]</scope>
    <source>
        <strain evidence="2 3">HSMS-29</strain>
    </source>
</reference>
<feature type="region of interest" description="Disordered" evidence="1">
    <location>
        <begin position="176"/>
        <end position="200"/>
    </location>
</feature>
<accession>A0A5S3Q6K7</accession>
<dbReference type="SUPFAM" id="SSF54637">
    <property type="entry name" value="Thioesterase/thiol ester dehydrase-isomerase"/>
    <property type="match status" value="1"/>
</dbReference>
<sequence>MFPFVRLFKDIAIASRQPRLAQVTDLHVSRHICWPWDLDIWRELNNGRALTLYDLGRIAAAQRAGLIAALRREGWGLTMAGSSVRYRRRIRGFERFEMRSRLVCWDDKFTYIEQSMWKRDGECASHVLYRAAVTGADGIVPPQTVLRAMGRDPVSPDMPDWIANWIAAEATRPWPPMQDAPHRENARQGIDAAAVEKHAA</sequence>
<dbReference type="RefSeq" id="WP_138662014.1">
    <property type="nucleotide sequence ID" value="NZ_VANS01000002.1"/>
</dbReference>
<dbReference type="Gene3D" id="3.10.129.10">
    <property type="entry name" value="Hotdog Thioesterase"/>
    <property type="match status" value="1"/>
</dbReference>
<proteinExistence type="predicted"/>
<dbReference type="Pfam" id="PF13279">
    <property type="entry name" value="4HBT_2"/>
    <property type="match status" value="1"/>
</dbReference>
<name>A0A5S3Q6K7_9RHOB</name>
<keyword evidence="3" id="KW-1185">Reference proteome</keyword>
<dbReference type="AlphaFoldDB" id="A0A5S3Q6K7"/>
<comment type="caution">
    <text evidence="2">The sequence shown here is derived from an EMBL/GenBank/DDBJ whole genome shotgun (WGS) entry which is preliminary data.</text>
</comment>
<evidence type="ECO:0000313" key="3">
    <source>
        <dbReference type="Proteomes" id="UP000309550"/>
    </source>
</evidence>
<evidence type="ECO:0000313" key="2">
    <source>
        <dbReference type="EMBL" id="TMM52473.1"/>
    </source>
</evidence>
<dbReference type="EMBL" id="VANS01000002">
    <property type="protein sequence ID" value="TMM52473.1"/>
    <property type="molecule type" value="Genomic_DNA"/>
</dbReference>